<evidence type="ECO:0000259" key="5">
    <source>
        <dbReference type="Pfam" id="PF04542"/>
    </source>
</evidence>
<dbReference type="Proteomes" id="UP000199533">
    <property type="component" value="Unassembled WGS sequence"/>
</dbReference>
<dbReference type="InterPro" id="IPR007627">
    <property type="entry name" value="RNA_pol_sigma70_r2"/>
</dbReference>
<evidence type="ECO:0000259" key="6">
    <source>
        <dbReference type="Pfam" id="PF08281"/>
    </source>
</evidence>
<dbReference type="GO" id="GO:0003677">
    <property type="term" value="F:DNA binding"/>
    <property type="evidence" value="ECO:0007669"/>
    <property type="project" value="InterPro"/>
</dbReference>
<dbReference type="InterPro" id="IPR013325">
    <property type="entry name" value="RNA_pol_sigma_r2"/>
</dbReference>
<dbReference type="GO" id="GO:0016987">
    <property type="term" value="F:sigma factor activity"/>
    <property type="evidence" value="ECO:0007669"/>
    <property type="project" value="UniProtKB-KW"/>
</dbReference>
<dbReference type="GO" id="GO:0006352">
    <property type="term" value="P:DNA-templated transcription initiation"/>
    <property type="evidence" value="ECO:0007669"/>
    <property type="project" value="InterPro"/>
</dbReference>
<dbReference type="RefSeq" id="WP_170841587.1">
    <property type="nucleotide sequence ID" value="NZ_FOSP01000007.1"/>
</dbReference>
<proteinExistence type="inferred from homology"/>
<evidence type="ECO:0000256" key="2">
    <source>
        <dbReference type="ARBA" id="ARBA00023015"/>
    </source>
</evidence>
<dbReference type="PANTHER" id="PTHR43133">
    <property type="entry name" value="RNA POLYMERASE ECF-TYPE SIGMA FACTO"/>
    <property type="match status" value="1"/>
</dbReference>
<feature type="domain" description="RNA polymerase sigma factor 70 region 4 type 2" evidence="6">
    <location>
        <begin position="120"/>
        <end position="170"/>
    </location>
</feature>
<protein>
    <submittedName>
        <fullName evidence="7">RNA polymerase sigma-70 factor, ECF subfamily</fullName>
    </submittedName>
</protein>
<keyword evidence="4" id="KW-0804">Transcription</keyword>
<dbReference type="InterPro" id="IPR036388">
    <property type="entry name" value="WH-like_DNA-bd_sf"/>
</dbReference>
<evidence type="ECO:0000256" key="4">
    <source>
        <dbReference type="ARBA" id="ARBA00023163"/>
    </source>
</evidence>
<dbReference type="EMBL" id="FOSP01000007">
    <property type="protein sequence ID" value="SFK49173.1"/>
    <property type="molecule type" value="Genomic_DNA"/>
</dbReference>
<keyword evidence="2" id="KW-0805">Transcription regulation</keyword>
<dbReference type="InterPro" id="IPR039425">
    <property type="entry name" value="RNA_pol_sigma-70-like"/>
</dbReference>
<feature type="domain" description="RNA polymerase sigma-70 region 2" evidence="5">
    <location>
        <begin position="22"/>
        <end position="89"/>
    </location>
</feature>
<dbReference type="CDD" id="cd06171">
    <property type="entry name" value="Sigma70_r4"/>
    <property type="match status" value="1"/>
</dbReference>
<keyword evidence="3" id="KW-0731">Sigma factor</keyword>
<dbReference type="InterPro" id="IPR013324">
    <property type="entry name" value="RNA_pol_sigma_r3/r4-like"/>
</dbReference>
<dbReference type="SUPFAM" id="SSF88946">
    <property type="entry name" value="Sigma2 domain of RNA polymerase sigma factors"/>
    <property type="match status" value="1"/>
</dbReference>
<dbReference type="Pfam" id="PF04542">
    <property type="entry name" value="Sigma70_r2"/>
    <property type="match status" value="1"/>
</dbReference>
<dbReference type="PANTHER" id="PTHR43133:SF62">
    <property type="entry name" value="RNA POLYMERASE SIGMA FACTOR SIGZ"/>
    <property type="match status" value="1"/>
</dbReference>
<name>A0A1I3ZYN7_9PROT</name>
<dbReference type="NCBIfam" id="TIGR02937">
    <property type="entry name" value="sigma70-ECF"/>
    <property type="match status" value="1"/>
</dbReference>
<dbReference type="AlphaFoldDB" id="A0A1I3ZYN7"/>
<sequence length="187" mass="21571">MDSDTQLIERIANHDHDALAQLYERHVMQMLAVAIKILISRKDAEDLIHDVFLEIWNKAGDFDAERSSVRNWILLRVRSRAIDRLRASRQAQKFFSMDEYNESELTQPGPAPEQLADWQQARSVVKRLPESQYNVVVLSYYEGLTCTEIAERCQIPVGTVKSRLSAAIKYLRRVLQSDGEKSHARSK</sequence>
<evidence type="ECO:0000256" key="1">
    <source>
        <dbReference type="ARBA" id="ARBA00010641"/>
    </source>
</evidence>
<evidence type="ECO:0000256" key="3">
    <source>
        <dbReference type="ARBA" id="ARBA00023082"/>
    </source>
</evidence>
<dbReference type="Gene3D" id="1.10.1740.10">
    <property type="match status" value="1"/>
</dbReference>
<reference evidence="8" key="1">
    <citation type="submission" date="2016-10" db="EMBL/GenBank/DDBJ databases">
        <authorList>
            <person name="Varghese N."/>
            <person name="Submissions S."/>
        </authorList>
    </citation>
    <scope>NUCLEOTIDE SEQUENCE [LARGE SCALE GENOMIC DNA]</scope>
    <source>
        <strain evidence="8">Nm69</strain>
    </source>
</reference>
<dbReference type="SUPFAM" id="SSF88659">
    <property type="entry name" value="Sigma3 and sigma4 domains of RNA polymerase sigma factors"/>
    <property type="match status" value="1"/>
</dbReference>
<accession>A0A1I3ZYN7</accession>
<comment type="similarity">
    <text evidence="1">Belongs to the sigma-70 factor family. ECF subfamily.</text>
</comment>
<keyword evidence="8" id="KW-1185">Reference proteome</keyword>
<dbReference type="STRING" id="52441.SAMN05216302_1007128"/>
<dbReference type="Gene3D" id="1.10.10.10">
    <property type="entry name" value="Winged helix-like DNA-binding domain superfamily/Winged helix DNA-binding domain"/>
    <property type="match status" value="1"/>
</dbReference>
<evidence type="ECO:0000313" key="8">
    <source>
        <dbReference type="Proteomes" id="UP000199533"/>
    </source>
</evidence>
<gene>
    <name evidence="7" type="ORF">SAMN05216302_1007128</name>
</gene>
<evidence type="ECO:0000313" key="7">
    <source>
        <dbReference type="EMBL" id="SFK49173.1"/>
    </source>
</evidence>
<organism evidence="7 8">
    <name type="scientific">Nitrosomonas aestuarii</name>
    <dbReference type="NCBI Taxonomy" id="52441"/>
    <lineage>
        <taxon>Bacteria</taxon>
        <taxon>Pseudomonadati</taxon>
        <taxon>Pseudomonadota</taxon>
        <taxon>Betaproteobacteria</taxon>
        <taxon>Nitrosomonadales</taxon>
        <taxon>Nitrosomonadaceae</taxon>
        <taxon>Nitrosomonas</taxon>
    </lineage>
</organism>
<dbReference type="InterPro" id="IPR013249">
    <property type="entry name" value="RNA_pol_sigma70_r4_t2"/>
</dbReference>
<dbReference type="InterPro" id="IPR014284">
    <property type="entry name" value="RNA_pol_sigma-70_dom"/>
</dbReference>
<dbReference type="Pfam" id="PF08281">
    <property type="entry name" value="Sigma70_r4_2"/>
    <property type="match status" value="1"/>
</dbReference>